<feature type="transmembrane region" description="Helical" evidence="7">
    <location>
        <begin position="218"/>
        <end position="240"/>
    </location>
</feature>
<keyword evidence="4 7" id="KW-1133">Transmembrane helix</keyword>
<feature type="compositionally biased region" description="Basic and acidic residues" evidence="6">
    <location>
        <begin position="386"/>
        <end position="396"/>
    </location>
</feature>
<evidence type="ECO:0000256" key="7">
    <source>
        <dbReference type="SAM" id="Phobius"/>
    </source>
</evidence>
<dbReference type="PANTHER" id="PTHR19432">
    <property type="entry name" value="SUGAR TRANSPORTER"/>
    <property type="match status" value="1"/>
</dbReference>
<feature type="transmembrane region" description="Helical" evidence="7">
    <location>
        <begin position="463"/>
        <end position="485"/>
    </location>
</feature>
<evidence type="ECO:0000256" key="6">
    <source>
        <dbReference type="SAM" id="MobiDB-lite"/>
    </source>
</evidence>
<feature type="region of interest" description="Disordered" evidence="6">
    <location>
        <begin position="383"/>
        <end position="409"/>
    </location>
</feature>
<dbReference type="CDD" id="cd17313">
    <property type="entry name" value="MFS_SLC45_SUC"/>
    <property type="match status" value="1"/>
</dbReference>
<feature type="transmembrane region" description="Helical" evidence="7">
    <location>
        <begin position="539"/>
        <end position="561"/>
    </location>
</feature>
<organism evidence="8 9">
    <name type="scientific">Schizosaccharomyces osmophilus</name>
    <dbReference type="NCBI Taxonomy" id="2545709"/>
    <lineage>
        <taxon>Eukaryota</taxon>
        <taxon>Fungi</taxon>
        <taxon>Dikarya</taxon>
        <taxon>Ascomycota</taxon>
        <taxon>Taphrinomycotina</taxon>
        <taxon>Schizosaccharomycetes</taxon>
        <taxon>Schizosaccharomycetales</taxon>
        <taxon>Schizosaccharomycetaceae</taxon>
        <taxon>Schizosaccharomyces</taxon>
    </lineage>
</organism>
<protein>
    <submittedName>
        <fullName evidence="8">Plasma membrane sucrose/maltose:proton symporter Sut1</fullName>
    </submittedName>
</protein>
<dbReference type="InterPro" id="IPR036259">
    <property type="entry name" value="MFS_trans_sf"/>
</dbReference>
<feature type="transmembrane region" description="Helical" evidence="7">
    <location>
        <begin position="140"/>
        <end position="165"/>
    </location>
</feature>
<evidence type="ECO:0000256" key="3">
    <source>
        <dbReference type="ARBA" id="ARBA00022692"/>
    </source>
</evidence>
<keyword evidence="9" id="KW-1185">Reference proteome</keyword>
<feature type="transmembrane region" description="Helical" evidence="7">
    <location>
        <begin position="37"/>
        <end position="56"/>
    </location>
</feature>
<dbReference type="Gene3D" id="1.20.1250.20">
    <property type="entry name" value="MFS general substrate transporter like domains"/>
    <property type="match status" value="1"/>
</dbReference>
<dbReference type="GeneID" id="80878095"/>
<feature type="transmembrane region" description="Helical" evidence="7">
    <location>
        <begin position="284"/>
        <end position="306"/>
    </location>
</feature>
<feature type="transmembrane region" description="Helical" evidence="7">
    <location>
        <begin position="438"/>
        <end position="457"/>
    </location>
</feature>
<keyword evidence="3 7" id="KW-0812">Transmembrane</keyword>
<sequence length="565" mass="63049">MSSELYPERSHLLRRNDDTNNMDIENPTKDPIPHRSVWYLIALTVSLLGVQLTWSVELGYGSPYLFSLGLRKEYTSIIWIAGPLTGIIIQPISGILSDRFQSKFGRRRPFMLVASLLGMFSLFLMGWAPDLSELFFQGTVAKRVTIGLATLSIYLLDIAVNVVMASTRSLIVDSVSSEQQHDANSWAGRMIGIGNVFGYLLGFLPLYRIFAFLHITQLQAFCTMASIFLLLTVSITSLIVTERSFPASEKDQSVVSEILEFFGTMRQNISSLPDSLRKICYVQFFAYFGWFPFLFYITTYVGTLFLRHAPKGHEEDWDMATRQGSFALLLFAIVSLASNTALPLLLESGREDDDDDEEEYATEEGSRDYERYLRPAIYIPQASVEPSERSSLRSEPTEVPSPAPSAPVSQLQRTIPSNRSIISTFSSKVQIKGLTLPLLWLFSHILFGICMLSTFFLGTSWEAQVMVAICGLSWACSLWIPYSLFSSEVAKLGLRESSGKMIGVHNVFISAPQVLSTIIATIVFVQSEGSHRDKSDNSVAWVLRIGGLAAFVAAFLCSKLLSIDF</sequence>
<evidence type="ECO:0000256" key="2">
    <source>
        <dbReference type="ARBA" id="ARBA00022448"/>
    </source>
</evidence>
<feature type="region of interest" description="Disordered" evidence="6">
    <location>
        <begin position="347"/>
        <end position="366"/>
    </location>
</feature>
<feature type="transmembrane region" description="Helical" evidence="7">
    <location>
        <begin position="109"/>
        <end position="128"/>
    </location>
</feature>
<proteinExistence type="predicted"/>
<dbReference type="PANTHER" id="PTHR19432:SF35">
    <property type="entry name" value="SOLUTE CARRIER FAMILY 45 MEMBER 3 ISOFORM X1"/>
    <property type="match status" value="1"/>
</dbReference>
<feature type="transmembrane region" description="Helical" evidence="7">
    <location>
        <begin position="506"/>
        <end position="527"/>
    </location>
</feature>
<feature type="transmembrane region" description="Helical" evidence="7">
    <location>
        <begin position="76"/>
        <end position="97"/>
    </location>
</feature>
<dbReference type="GO" id="GO:0005886">
    <property type="term" value="C:plasma membrane"/>
    <property type="evidence" value="ECO:0007669"/>
    <property type="project" value="TreeGrafter"/>
</dbReference>
<dbReference type="AlphaFoldDB" id="A0AAE9WFC9"/>
<feature type="transmembrane region" description="Helical" evidence="7">
    <location>
        <begin position="186"/>
        <end position="206"/>
    </location>
</feature>
<dbReference type="SUPFAM" id="SSF103473">
    <property type="entry name" value="MFS general substrate transporter"/>
    <property type="match status" value="2"/>
</dbReference>
<feature type="transmembrane region" description="Helical" evidence="7">
    <location>
        <begin position="326"/>
        <end position="346"/>
    </location>
</feature>
<evidence type="ECO:0000313" key="9">
    <source>
        <dbReference type="Proteomes" id="UP001212411"/>
    </source>
</evidence>
<dbReference type="EMBL" id="CP115613">
    <property type="protein sequence ID" value="WBW75135.1"/>
    <property type="molecule type" value="Genomic_DNA"/>
</dbReference>
<dbReference type="KEGG" id="som:SOMG_04626"/>
<name>A0AAE9WFC9_9SCHI</name>
<feature type="compositionally biased region" description="Acidic residues" evidence="6">
    <location>
        <begin position="350"/>
        <end position="362"/>
    </location>
</feature>
<dbReference type="RefSeq" id="XP_056039378.1">
    <property type="nucleotide sequence ID" value="XM_056183406.1"/>
</dbReference>
<evidence type="ECO:0000313" key="8">
    <source>
        <dbReference type="EMBL" id="WBW75135.1"/>
    </source>
</evidence>
<gene>
    <name evidence="8" type="primary">sut1</name>
    <name evidence="8" type="ORF">SOMG_04626</name>
</gene>
<evidence type="ECO:0000256" key="1">
    <source>
        <dbReference type="ARBA" id="ARBA00004141"/>
    </source>
</evidence>
<keyword evidence="5 7" id="KW-0472">Membrane</keyword>
<dbReference type="GO" id="GO:0008506">
    <property type="term" value="F:sucrose:proton symporter activity"/>
    <property type="evidence" value="ECO:0007669"/>
    <property type="project" value="TreeGrafter"/>
</dbReference>
<keyword evidence="2" id="KW-0813">Transport</keyword>
<comment type="subcellular location">
    <subcellularLocation>
        <location evidence="1">Membrane</location>
        <topology evidence="1">Multi-pass membrane protein</topology>
    </subcellularLocation>
</comment>
<dbReference type="Proteomes" id="UP001212411">
    <property type="component" value="Chromosome 3"/>
</dbReference>
<reference evidence="8 9" key="1">
    <citation type="journal article" date="2023" name="G3 (Bethesda)">
        <title>A high-quality reference genome for the fission yeast Schizosaccharomyces osmophilus.</title>
        <authorList>
            <person name="Jia G.S."/>
            <person name="Zhang W.C."/>
            <person name="Liang Y."/>
            <person name="Liu X.H."/>
            <person name="Rhind N."/>
            <person name="Pidoux A."/>
            <person name="Brysch-Herzberg M."/>
            <person name="Du L.L."/>
        </authorList>
    </citation>
    <scope>NUCLEOTIDE SEQUENCE [LARGE SCALE GENOMIC DNA]</scope>
    <source>
        <strain evidence="8 9">CBS 15793</strain>
    </source>
</reference>
<accession>A0AAE9WFC9</accession>
<dbReference type="Pfam" id="PF13347">
    <property type="entry name" value="MFS_2"/>
    <property type="match status" value="1"/>
</dbReference>
<evidence type="ECO:0000256" key="5">
    <source>
        <dbReference type="ARBA" id="ARBA00023136"/>
    </source>
</evidence>
<evidence type="ECO:0000256" key="4">
    <source>
        <dbReference type="ARBA" id="ARBA00022989"/>
    </source>
</evidence>